<evidence type="ECO:0008006" key="3">
    <source>
        <dbReference type="Google" id="ProtNLM"/>
    </source>
</evidence>
<dbReference type="SUPFAM" id="SSF52096">
    <property type="entry name" value="ClpP/crotonase"/>
    <property type="match status" value="1"/>
</dbReference>
<accession>A0A7S1MJR6</accession>
<dbReference type="PANTHER" id="PTHR43802">
    <property type="entry name" value="ENOYL-COA HYDRATASE"/>
    <property type="match status" value="1"/>
</dbReference>
<dbReference type="CDD" id="cd06558">
    <property type="entry name" value="crotonase-like"/>
    <property type="match status" value="1"/>
</dbReference>
<dbReference type="InterPro" id="IPR014748">
    <property type="entry name" value="Enoyl-CoA_hydra_C"/>
</dbReference>
<dbReference type="Gene3D" id="1.10.12.10">
    <property type="entry name" value="Lyase 2-enoyl-coa Hydratase, Chain A, domain 2"/>
    <property type="match status" value="1"/>
</dbReference>
<dbReference type="Gene3D" id="3.90.226.10">
    <property type="entry name" value="2-enoyl-CoA Hydratase, Chain A, domain 1"/>
    <property type="match status" value="1"/>
</dbReference>
<evidence type="ECO:0000256" key="1">
    <source>
        <dbReference type="ARBA" id="ARBA00005254"/>
    </source>
</evidence>
<organism evidence="2">
    <name type="scientific">Alexandrium catenella</name>
    <name type="common">Red tide dinoflagellate</name>
    <name type="synonym">Gonyaulax catenella</name>
    <dbReference type="NCBI Taxonomy" id="2925"/>
    <lineage>
        <taxon>Eukaryota</taxon>
        <taxon>Sar</taxon>
        <taxon>Alveolata</taxon>
        <taxon>Dinophyceae</taxon>
        <taxon>Gonyaulacales</taxon>
        <taxon>Pyrocystaceae</taxon>
        <taxon>Alexandrium</taxon>
    </lineage>
</organism>
<dbReference type="PANTHER" id="PTHR43802:SF1">
    <property type="entry name" value="IP11341P-RELATED"/>
    <property type="match status" value="1"/>
</dbReference>
<evidence type="ECO:0000313" key="2">
    <source>
        <dbReference type="EMBL" id="CAD9133579.1"/>
    </source>
</evidence>
<dbReference type="EMBL" id="HBGE01038710">
    <property type="protein sequence ID" value="CAD9133579.1"/>
    <property type="molecule type" value="Transcribed_RNA"/>
</dbReference>
<dbReference type="AlphaFoldDB" id="A0A7S1MJR6"/>
<name>A0A7S1MJR6_ALECA</name>
<sequence>MGGEKEEPVLYETTDDGLAIVTLNRPERMNAWTGRLGQLLFDAYDRAAEDPKVRVIVLTGRGRAFCAGADMGGLAAESQGKKAGSGGGGAKEPPRKVRLINHGQSIPKPIICAINGACAGLGLAQALAADIRFAAAGAKITTSFARRGLIAEHGTSWALPHIVGLGNAMDLLLTARVMLAEEAKDMGLVQKVFPKEQLMEETLRYARELAANVPPMSMAVIKRQLLRHPLLPPDEALHSSNRLMGISTKDNPDYAEGVKSFMEKRPPAFRPFDPNAPLYVEASKL</sequence>
<dbReference type="InterPro" id="IPR029045">
    <property type="entry name" value="ClpP/crotonase-like_dom_sf"/>
</dbReference>
<protein>
    <recommendedName>
        <fullName evidence="3">Enoyl-CoA hydratase</fullName>
    </recommendedName>
</protein>
<proteinExistence type="inferred from homology"/>
<dbReference type="Pfam" id="PF00378">
    <property type="entry name" value="ECH_1"/>
    <property type="match status" value="1"/>
</dbReference>
<reference evidence="2" key="1">
    <citation type="submission" date="2021-01" db="EMBL/GenBank/DDBJ databases">
        <authorList>
            <person name="Corre E."/>
            <person name="Pelletier E."/>
            <person name="Niang G."/>
            <person name="Scheremetjew M."/>
            <person name="Finn R."/>
            <person name="Kale V."/>
            <person name="Holt S."/>
            <person name="Cochrane G."/>
            <person name="Meng A."/>
            <person name="Brown T."/>
            <person name="Cohen L."/>
        </authorList>
    </citation>
    <scope>NUCLEOTIDE SEQUENCE</scope>
    <source>
        <strain evidence="2">OF101</strain>
    </source>
</reference>
<comment type="similarity">
    <text evidence="1">Belongs to the enoyl-CoA hydratase/isomerase family.</text>
</comment>
<dbReference type="InterPro" id="IPR001753">
    <property type="entry name" value="Enoyl-CoA_hydra/iso"/>
</dbReference>
<gene>
    <name evidence="2" type="ORF">ACAT0790_LOCUS23351</name>
</gene>